<feature type="compositionally biased region" description="Low complexity" evidence="1">
    <location>
        <begin position="72"/>
        <end position="101"/>
    </location>
</feature>
<dbReference type="Proteomes" id="UP000194218">
    <property type="component" value="Chromosome"/>
</dbReference>
<organism evidence="2 3">
    <name type="scientific">Streptomyces marincola</name>
    <dbReference type="NCBI Taxonomy" id="2878388"/>
    <lineage>
        <taxon>Bacteria</taxon>
        <taxon>Bacillati</taxon>
        <taxon>Actinomycetota</taxon>
        <taxon>Actinomycetes</taxon>
        <taxon>Kitasatosporales</taxon>
        <taxon>Streptomycetaceae</taxon>
        <taxon>Streptomyces</taxon>
    </lineage>
</organism>
<dbReference type="AlphaFoldDB" id="A0A1W7CX72"/>
<dbReference type="KEGG" id="smao:CAG99_11040"/>
<gene>
    <name evidence="2" type="ORF">CAG99_11040</name>
</gene>
<accession>A0A1W7CX72</accession>
<dbReference type="EMBL" id="CP021121">
    <property type="protein sequence ID" value="ARQ69335.1"/>
    <property type="molecule type" value="Genomic_DNA"/>
</dbReference>
<sequence>MVGRARGPATHGGRARPQARVGARVGRAGARGACGTVPRELHPIVGPRAVQAQKPVPTPRPASHVTTAAGVPTPSATPSRARPAPGRIRPRTAKPVSIVPSSPSPAQPTARAVRLPVPRASERTTWPGPRPRPVPCARNESPGRIPAASWLSGRRTPARWSEPSSERNSPPHRVEGPWRDPPTLSQPVSTNVPGCPSAMTSLGSRYWLLNPAAPAARHSTANTTVNAGGTPVGRRHLDSQDPSAAIVFAAPRARPRPCWPSGTAPARTAKARKRVAPRMAARERDRS</sequence>
<evidence type="ECO:0000313" key="3">
    <source>
        <dbReference type="Proteomes" id="UP000194218"/>
    </source>
</evidence>
<name>A0A1W7CX72_9ACTN</name>
<feature type="compositionally biased region" description="Low complexity" evidence="1">
    <location>
        <begin position="15"/>
        <end position="33"/>
    </location>
</feature>
<protein>
    <submittedName>
        <fullName evidence="2">Uncharacterized protein</fullName>
    </submittedName>
</protein>
<feature type="region of interest" description="Disordered" evidence="1">
    <location>
        <begin position="1"/>
        <end position="189"/>
    </location>
</feature>
<reference evidence="2 3" key="1">
    <citation type="submission" date="2017-05" db="EMBL/GenBank/DDBJ databases">
        <title>Complete genome sequence of Streptomyces sp. SCSIO 03032 revealed the diverse biosynthetic pathways for its bioactive secondary metabolites.</title>
        <authorList>
            <person name="Ma L."/>
            <person name="Zhu Y."/>
            <person name="Zhang W."/>
            <person name="Zhang G."/>
            <person name="Tian X."/>
            <person name="Zhang S."/>
            <person name="Zhang C."/>
        </authorList>
    </citation>
    <scope>NUCLEOTIDE SEQUENCE [LARGE SCALE GENOMIC DNA]</scope>
    <source>
        <strain evidence="2 3">SCSIO 03032</strain>
    </source>
</reference>
<proteinExistence type="predicted"/>
<feature type="region of interest" description="Disordered" evidence="1">
    <location>
        <begin position="254"/>
        <end position="287"/>
    </location>
</feature>
<evidence type="ECO:0000313" key="2">
    <source>
        <dbReference type="EMBL" id="ARQ69335.1"/>
    </source>
</evidence>
<evidence type="ECO:0000256" key="1">
    <source>
        <dbReference type="SAM" id="MobiDB-lite"/>
    </source>
</evidence>
<keyword evidence="3" id="KW-1185">Reference proteome</keyword>